<dbReference type="Gene3D" id="3.40.30.10">
    <property type="entry name" value="Glutaredoxin"/>
    <property type="match status" value="1"/>
</dbReference>
<evidence type="ECO:0000256" key="11">
    <source>
        <dbReference type="ARBA" id="ARBA00042639"/>
    </source>
</evidence>
<evidence type="ECO:0000256" key="2">
    <source>
        <dbReference type="ARBA" id="ARBA00011245"/>
    </source>
</evidence>
<sequence>MADWIEAGQKAPAFTLKDDSGSKVKLADLKGNPVVVYFYPRDDTPGCTKEACAFRDRYDEMKKLGIQLLGVSCDTAESHTKFREKYTLPFPLLVDADHAMSEKYGAWREKNMYGKKSMGIQRSTYLIDAQGKVVHVWKRVKVDGHDQQVIDAVKAL</sequence>
<evidence type="ECO:0000256" key="13">
    <source>
        <dbReference type="PIRSR" id="PIRSR000239-1"/>
    </source>
</evidence>
<evidence type="ECO:0000259" key="14">
    <source>
        <dbReference type="PROSITE" id="PS51352"/>
    </source>
</evidence>
<dbReference type="InterPro" id="IPR013766">
    <property type="entry name" value="Thioredoxin_domain"/>
</dbReference>
<dbReference type="SUPFAM" id="SSF52833">
    <property type="entry name" value="Thioredoxin-like"/>
    <property type="match status" value="1"/>
</dbReference>
<dbReference type="GO" id="GO:0045454">
    <property type="term" value="P:cell redox homeostasis"/>
    <property type="evidence" value="ECO:0007669"/>
    <property type="project" value="TreeGrafter"/>
</dbReference>
<accession>A0A5C5Z7E8</accession>
<dbReference type="FunFam" id="3.40.30.10:FF:000007">
    <property type="entry name" value="Thioredoxin-dependent thiol peroxidase"/>
    <property type="match status" value="1"/>
</dbReference>
<dbReference type="AlphaFoldDB" id="A0A5C5Z7E8"/>
<dbReference type="InterPro" id="IPR050924">
    <property type="entry name" value="Peroxiredoxin_BCP/PrxQ"/>
</dbReference>
<organism evidence="15 16">
    <name type="scientific">Novipirellula herctigrandis</name>
    <dbReference type="NCBI Taxonomy" id="2527986"/>
    <lineage>
        <taxon>Bacteria</taxon>
        <taxon>Pseudomonadati</taxon>
        <taxon>Planctomycetota</taxon>
        <taxon>Planctomycetia</taxon>
        <taxon>Pirellulales</taxon>
        <taxon>Pirellulaceae</taxon>
        <taxon>Novipirellula</taxon>
    </lineage>
</organism>
<dbReference type="PANTHER" id="PTHR42801">
    <property type="entry name" value="THIOREDOXIN-DEPENDENT PEROXIDE REDUCTASE"/>
    <property type="match status" value="1"/>
</dbReference>
<evidence type="ECO:0000256" key="1">
    <source>
        <dbReference type="ARBA" id="ARBA00003330"/>
    </source>
</evidence>
<name>A0A5C5Z7E8_9BACT</name>
<keyword evidence="5" id="KW-0049">Antioxidant</keyword>
<evidence type="ECO:0000256" key="8">
    <source>
        <dbReference type="ARBA" id="ARBA00023284"/>
    </source>
</evidence>
<dbReference type="GO" id="GO:0005737">
    <property type="term" value="C:cytoplasm"/>
    <property type="evidence" value="ECO:0007669"/>
    <property type="project" value="TreeGrafter"/>
</dbReference>
<evidence type="ECO:0000256" key="6">
    <source>
        <dbReference type="ARBA" id="ARBA00023002"/>
    </source>
</evidence>
<feature type="active site" description="Cysteine sulfenic acid (-SOH) intermediate; for peroxidase activity" evidence="13">
    <location>
        <position position="47"/>
    </location>
</feature>
<evidence type="ECO:0000256" key="9">
    <source>
        <dbReference type="ARBA" id="ARBA00032824"/>
    </source>
</evidence>
<dbReference type="EMBL" id="SJPJ01000001">
    <property type="protein sequence ID" value="TWT83262.1"/>
    <property type="molecule type" value="Genomic_DNA"/>
</dbReference>
<dbReference type="Pfam" id="PF00578">
    <property type="entry name" value="AhpC-TSA"/>
    <property type="match status" value="1"/>
</dbReference>
<protein>
    <recommendedName>
        <fullName evidence="3">thioredoxin-dependent peroxiredoxin</fullName>
        <ecNumber evidence="3">1.11.1.24</ecNumber>
    </recommendedName>
    <alternativeName>
        <fullName evidence="9">Thioredoxin peroxidase</fullName>
    </alternativeName>
    <alternativeName>
        <fullName evidence="11">Thioredoxin-dependent peroxiredoxin Bcp</fullName>
    </alternativeName>
</protein>
<keyword evidence="7" id="KW-1015">Disulfide bond</keyword>
<comment type="subunit">
    <text evidence="2">Monomer.</text>
</comment>
<dbReference type="PROSITE" id="PS51352">
    <property type="entry name" value="THIOREDOXIN_2"/>
    <property type="match status" value="1"/>
</dbReference>
<evidence type="ECO:0000256" key="7">
    <source>
        <dbReference type="ARBA" id="ARBA00023157"/>
    </source>
</evidence>
<dbReference type="InterPro" id="IPR024706">
    <property type="entry name" value="Peroxiredoxin_AhpC-typ"/>
</dbReference>
<dbReference type="InterPro" id="IPR000866">
    <property type="entry name" value="AhpC/TSA"/>
</dbReference>
<dbReference type="GO" id="GO:0008379">
    <property type="term" value="F:thioredoxin peroxidase activity"/>
    <property type="evidence" value="ECO:0007669"/>
    <property type="project" value="TreeGrafter"/>
</dbReference>
<proteinExistence type="inferred from homology"/>
<reference evidence="15 16" key="1">
    <citation type="submission" date="2019-02" db="EMBL/GenBank/DDBJ databases">
        <title>Deep-cultivation of Planctomycetes and their phenomic and genomic characterization uncovers novel biology.</title>
        <authorList>
            <person name="Wiegand S."/>
            <person name="Jogler M."/>
            <person name="Boedeker C."/>
            <person name="Pinto D."/>
            <person name="Vollmers J."/>
            <person name="Rivas-Marin E."/>
            <person name="Kohn T."/>
            <person name="Peeters S.H."/>
            <person name="Heuer A."/>
            <person name="Rast P."/>
            <person name="Oberbeckmann S."/>
            <person name="Bunk B."/>
            <person name="Jeske O."/>
            <person name="Meyerdierks A."/>
            <person name="Storesund J.E."/>
            <person name="Kallscheuer N."/>
            <person name="Luecker S."/>
            <person name="Lage O.M."/>
            <person name="Pohl T."/>
            <person name="Merkel B.J."/>
            <person name="Hornburger P."/>
            <person name="Mueller R.-W."/>
            <person name="Bruemmer F."/>
            <person name="Labrenz M."/>
            <person name="Spormann A.M."/>
            <person name="Op Den Camp H."/>
            <person name="Overmann J."/>
            <person name="Amann R."/>
            <person name="Jetten M.S.M."/>
            <person name="Mascher T."/>
            <person name="Medema M.H."/>
            <person name="Devos D.P."/>
            <person name="Kaster A.-K."/>
            <person name="Ovreas L."/>
            <person name="Rohde M."/>
            <person name="Galperin M.Y."/>
            <person name="Jogler C."/>
        </authorList>
    </citation>
    <scope>NUCLEOTIDE SEQUENCE [LARGE SCALE GENOMIC DNA]</scope>
    <source>
        <strain evidence="15 16">CA13</strain>
    </source>
</reference>
<dbReference type="CDD" id="cd03017">
    <property type="entry name" value="PRX_BCP"/>
    <property type="match status" value="1"/>
</dbReference>
<evidence type="ECO:0000256" key="12">
    <source>
        <dbReference type="ARBA" id="ARBA00049091"/>
    </source>
</evidence>
<keyword evidence="6 15" id="KW-0560">Oxidoreductase</keyword>
<keyword evidence="4 15" id="KW-0575">Peroxidase</keyword>
<evidence type="ECO:0000256" key="5">
    <source>
        <dbReference type="ARBA" id="ARBA00022862"/>
    </source>
</evidence>
<dbReference type="GO" id="GO:0034599">
    <property type="term" value="P:cellular response to oxidative stress"/>
    <property type="evidence" value="ECO:0007669"/>
    <property type="project" value="TreeGrafter"/>
</dbReference>
<comment type="similarity">
    <text evidence="10">Belongs to the peroxiredoxin family. BCP/PrxQ subfamily.</text>
</comment>
<keyword evidence="16" id="KW-1185">Reference proteome</keyword>
<dbReference type="OrthoDB" id="9812811at2"/>
<comment type="catalytic activity">
    <reaction evidence="12">
        <text>a hydroperoxide + [thioredoxin]-dithiol = an alcohol + [thioredoxin]-disulfide + H2O</text>
        <dbReference type="Rhea" id="RHEA:62620"/>
        <dbReference type="Rhea" id="RHEA-COMP:10698"/>
        <dbReference type="Rhea" id="RHEA-COMP:10700"/>
        <dbReference type="ChEBI" id="CHEBI:15377"/>
        <dbReference type="ChEBI" id="CHEBI:29950"/>
        <dbReference type="ChEBI" id="CHEBI:30879"/>
        <dbReference type="ChEBI" id="CHEBI:35924"/>
        <dbReference type="ChEBI" id="CHEBI:50058"/>
        <dbReference type="EC" id="1.11.1.24"/>
    </reaction>
</comment>
<feature type="domain" description="Thioredoxin" evidence="14">
    <location>
        <begin position="5"/>
        <end position="156"/>
    </location>
</feature>
<comment type="caution">
    <text evidence="15">The sequence shown here is derived from an EMBL/GenBank/DDBJ whole genome shotgun (WGS) entry which is preliminary data.</text>
</comment>
<evidence type="ECO:0000256" key="4">
    <source>
        <dbReference type="ARBA" id="ARBA00022559"/>
    </source>
</evidence>
<evidence type="ECO:0000256" key="3">
    <source>
        <dbReference type="ARBA" id="ARBA00013017"/>
    </source>
</evidence>
<dbReference type="InterPro" id="IPR036249">
    <property type="entry name" value="Thioredoxin-like_sf"/>
</dbReference>
<dbReference type="PIRSF" id="PIRSF000239">
    <property type="entry name" value="AHPC"/>
    <property type="match status" value="1"/>
</dbReference>
<evidence type="ECO:0000256" key="10">
    <source>
        <dbReference type="ARBA" id="ARBA00038489"/>
    </source>
</evidence>
<evidence type="ECO:0000313" key="16">
    <source>
        <dbReference type="Proteomes" id="UP000315010"/>
    </source>
</evidence>
<dbReference type="EC" id="1.11.1.24" evidence="3"/>
<comment type="function">
    <text evidence="1">Thiol-specific peroxidase that catalyzes the reduction of hydrogen peroxide and organic hydroperoxides to water and alcohols, respectively. Plays a role in cell protection against oxidative stress by detoxifying peroxides and as sensor of hydrogen peroxide-mediated signaling events.</text>
</comment>
<dbReference type="NCBIfam" id="NF006960">
    <property type="entry name" value="PRK09437.1"/>
    <property type="match status" value="1"/>
</dbReference>
<evidence type="ECO:0000313" key="15">
    <source>
        <dbReference type="EMBL" id="TWT83262.1"/>
    </source>
</evidence>
<keyword evidence="8" id="KW-0676">Redox-active center</keyword>
<dbReference type="Proteomes" id="UP000315010">
    <property type="component" value="Unassembled WGS sequence"/>
</dbReference>
<gene>
    <name evidence="15" type="primary">bcp_2</name>
    <name evidence="15" type="ORF">CA13_47270</name>
</gene>
<dbReference type="RefSeq" id="WP_146400307.1">
    <property type="nucleotide sequence ID" value="NZ_SJPJ01000001.1"/>
</dbReference>
<dbReference type="PANTHER" id="PTHR42801:SF4">
    <property type="entry name" value="AHPC_TSA FAMILY PROTEIN"/>
    <property type="match status" value="1"/>
</dbReference>